<organism evidence="1 2">
    <name type="scientific">Trametes coccinea (strain BRFM310)</name>
    <name type="common">Pycnoporus coccineus</name>
    <dbReference type="NCBI Taxonomy" id="1353009"/>
    <lineage>
        <taxon>Eukaryota</taxon>
        <taxon>Fungi</taxon>
        <taxon>Dikarya</taxon>
        <taxon>Basidiomycota</taxon>
        <taxon>Agaricomycotina</taxon>
        <taxon>Agaricomycetes</taxon>
        <taxon>Polyporales</taxon>
        <taxon>Polyporaceae</taxon>
        <taxon>Trametes</taxon>
    </lineage>
</organism>
<dbReference type="EMBL" id="KZ084143">
    <property type="protein sequence ID" value="OSC98050.1"/>
    <property type="molecule type" value="Genomic_DNA"/>
</dbReference>
<gene>
    <name evidence="1" type="ORF">PYCCODRAFT_1043881</name>
</gene>
<protein>
    <recommendedName>
        <fullName evidence="3">F-box domain-containing protein</fullName>
    </recommendedName>
</protein>
<dbReference type="InterPro" id="IPR032675">
    <property type="entry name" value="LRR_dom_sf"/>
</dbReference>
<keyword evidence="2" id="KW-1185">Reference proteome</keyword>
<dbReference type="Proteomes" id="UP000193067">
    <property type="component" value="Unassembled WGS sequence"/>
</dbReference>
<dbReference type="Gene3D" id="3.80.10.10">
    <property type="entry name" value="Ribonuclease Inhibitor"/>
    <property type="match status" value="1"/>
</dbReference>
<accession>A0A1Y2ICA5</accession>
<dbReference type="SUPFAM" id="SSF52047">
    <property type="entry name" value="RNI-like"/>
    <property type="match status" value="1"/>
</dbReference>
<evidence type="ECO:0008006" key="3">
    <source>
        <dbReference type="Google" id="ProtNLM"/>
    </source>
</evidence>
<name>A0A1Y2ICA5_TRAC3</name>
<proteinExistence type="predicted"/>
<dbReference type="AlphaFoldDB" id="A0A1Y2ICA5"/>
<dbReference type="OrthoDB" id="2744015at2759"/>
<evidence type="ECO:0000313" key="2">
    <source>
        <dbReference type="Proteomes" id="UP000193067"/>
    </source>
</evidence>
<evidence type="ECO:0000313" key="1">
    <source>
        <dbReference type="EMBL" id="OSC98050.1"/>
    </source>
</evidence>
<reference evidence="1 2" key="1">
    <citation type="journal article" date="2015" name="Biotechnol. Biofuels">
        <title>Enhanced degradation of softwood versus hardwood by the white-rot fungus Pycnoporus coccineus.</title>
        <authorList>
            <person name="Couturier M."/>
            <person name="Navarro D."/>
            <person name="Chevret D."/>
            <person name="Henrissat B."/>
            <person name="Piumi F."/>
            <person name="Ruiz-Duenas F.J."/>
            <person name="Martinez A.T."/>
            <person name="Grigoriev I.V."/>
            <person name="Riley R."/>
            <person name="Lipzen A."/>
            <person name="Berrin J.G."/>
            <person name="Master E.R."/>
            <person name="Rosso M.N."/>
        </authorList>
    </citation>
    <scope>NUCLEOTIDE SEQUENCE [LARGE SCALE GENOMIC DNA]</scope>
    <source>
        <strain evidence="1 2">BRFM310</strain>
    </source>
</reference>
<sequence>MTSQSTGSNPVELNNHSLSSEILNTMASTHIGNLDILRLILACLPQQDLLKATYVSRLFREEACQLLLMRPIRLSGQKRLLSFNHFIHSFGISQLYLVRALAIEHIDGRLEEEVKAAFFQVVTNCTQLRSLELLWCDAIVGEEVRIVEALSSFKSLTRFIARTITESDTLYAIIYQAVISMKYLRALAEAHPSVEKLGINAYTLAGLDISLPSVRTLHISMEREVPSAANIHGTFPNLQHLRTTIYTYTNIESFPESLGSTGHGSDGTWVSLDSLRSSATGVYAMGLVCPVRDLDLEYYEVSLHARIIAILARLLPRKFSVTLYCAPNWEVPPDEPRILAHDEKSPGVKYLHLRMTFTSLHVPDTADVLRYVLPFLSASSVEFLQLTISPYNFSDDPENVVNPKFPVEPELAMVAETVQVEALVEALAASCPSLRALSTTVFRGEHIVWRIVREDGAHSVNRLHPYEGRLLMQQEQERCLDGGRGQ</sequence>